<keyword evidence="6" id="KW-0812">Transmembrane</keyword>
<keyword evidence="9" id="KW-0378">Hydrolase</keyword>
<gene>
    <name evidence="19" type="ORF">EZS28_002040</name>
</gene>
<evidence type="ECO:0000256" key="2">
    <source>
        <dbReference type="ARBA" id="ARBA00004167"/>
    </source>
</evidence>
<accession>A0A5J4X5C5</accession>
<evidence type="ECO:0000256" key="7">
    <source>
        <dbReference type="ARBA" id="ARBA00022723"/>
    </source>
</evidence>
<keyword evidence="14" id="KW-0342">GTP-binding</keyword>
<keyword evidence="11" id="KW-0460">Magnesium</keyword>
<protein>
    <submittedName>
        <fullName evidence="19">Putative AIG1 family protein</fullName>
    </submittedName>
</protein>
<proteinExistence type="predicted"/>
<evidence type="ECO:0000259" key="18">
    <source>
        <dbReference type="PROSITE" id="PS51720"/>
    </source>
</evidence>
<dbReference type="GO" id="GO:0046872">
    <property type="term" value="F:metal ion binding"/>
    <property type="evidence" value="ECO:0007669"/>
    <property type="project" value="UniProtKB-KW"/>
</dbReference>
<keyword evidence="7" id="KW-0479">Metal-binding</keyword>
<dbReference type="InterPro" id="IPR027417">
    <property type="entry name" value="P-loop_NTPase"/>
</dbReference>
<keyword evidence="12" id="KW-0653">Protein transport</keyword>
<evidence type="ECO:0000256" key="10">
    <source>
        <dbReference type="ARBA" id="ARBA00022805"/>
    </source>
</evidence>
<keyword evidence="10" id="KW-1002">Plastid outer membrane</keyword>
<evidence type="ECO:0000256" key="4">
    <source>
        <dbReference type="ARBA" id="ARBA00022528"/>
    </source>
</evidence>
<feature type="compositionally biased region" description="Basic and acidic residues" evidence="17">
    <location>
        <begin position="276"/>
        <end position="289"/>
    </location>
</feature>
<evidence type="ECO:0000256" key="1">
    <source>
        <dbReference type="ARBA" id="ARBA00001946"/>
    </source>
</evidence>
<evidence type="ECO:0000256" key="13">
    <source>
        <dbReference type="ARBA" id="ARBA00022989"/>
    </source>
</evidence>
<dbReference type="AlphaFoldDB" id="A0A5J4X5C5"/>
<reference evidence="19 20" key="1">
    <citation type="submission" date="2019-03" db="EMBL/GenBank/DDBJ databases">
        <title>Single cell metagenomics reveals metabolic interactions within the superorganism composed of flagellate Streblomastix strix and complex community of Bacteroidetes bacteria on its surface.</title>
        <authorList>
            <person name="Treitli S.C."/>
            <person name="Kolisko M."/>
            <person name="Husnik F."/>
            <person name="Keeling P."/>
            <person name="Hampl V."/>
        </authorList>
    </citation>
    <scope>NUCLEOTIDE SEQUENCE [LARGE SCALE GENOMIC DNA]</scope>
    <source>
        <strain evidence="19">ST1C</strain>
    </source>
</reference>
<dbReference type="Proteomes" id="UP000324800">
    <property type="component" value="Unassembled WGS sequence"/>
</dbReference>
<dbReference type="Gene3D" id="3.40.50.300">
    <property type="entry name" value="P-loop containing nucleotide triphosphate hydrolases"/>
    <property type="match status" value="1"/>
</dbReference>
<dbReference type="PANTHER" id="PTHR10903:SF135">
    <property type="entry name" value="TRANSLOCASE OF CHLOROPLAST 120, CHLOROPLASTIC-RELATED"/>
    <property type="match status" value="1"/>
</dbReference>
<keyword evidence="5" id="KW-0934">Plastid</keyword>
<evidence type="ECO:0000313" key="20">
    <source>
        <dbReference type="Proteomes" id="UP000324800"/>
    </source>
</evidence>
<dbReference type="GO" id="GO:0015031">
    <property type="term" value="P:protein transport"/>
    <property type="evidence" value="ECO:0007669"/>
    <property type="project" value="UniProtKB-KW"/>
</dbReference>
<evidence type="ECO:0000256" key="5">
    <source>
        <dbReference type="ARBA" id="ARBA00022640"/>
    </source>
</evidence>
<dbReference type="PROSITE" id="PS51720">
    <property type="entry name" value="G_AIG1"/>
    <property type="match status" value="1"/>
</dbReference>
<keyword evidence="3" id="KW-0813">Transport</keyword>
<evidence type="ECO:0000256" key="12">
    <source>
        <dbReference type="ARBA" id="ARBA00022927"/>
    </source>
</evidence>
<feature type="region of interest" description="Disordered" evidence="17">
    <location>
        <begin position="274"/>
        <end position="302"/>
    </location>
</feature>
<keyword evidence="8" id="KW-0547">Nucleotide-binding</keyword>
<organism evidence="19 20">
    <name type="scientific">Streblomastix strix</name>
    <dbReference type="NCBI Taxonomy" id="222440"/>
    <lineage>
        <taxon>Eukaryota</taxon>
        <taxon>Metamonada</taxon>
        <taxon>Preaxostyla</taxon>
        <taxon>Oxymonadida</taxon>
        <taxon>Streblomastigidae</taxon>
        <taxon>Streblomastix</taxon>
    </lineage>
</organism>
<evidence type="ECO:0000256" key="17">
    <source>
        <dbReference type="SAM" id="MobiDB-lite"/>
    </source>
</evidence>
<evidence type="ECO:0000256" key="15">
    <source>
        <dbReference type="ARBA" id="ARBA00023136"/>
    </source>
</evidence>
<evidence type="ECO:0000313" key="19">
    <source>
        <dbReference type="EMBL" id="KAA6402434.1"/>
    </source>
</evidence>
<evidence type="ECO:0000256" key="8">
    <source>
        <dbReference type="ARBA" id="ARBA00022741"/>
    </source>
</evidence>
<evidence type="ECO:0000256" key="9">
    <source>
        <dbReference type="ARBA" id="ARBA00022801"/>
    </source>
</evidence>
<evidence type="ECO:0000256" key="3">
    <source>
        <dbReference type="ARBA" id="ARBA00022448"/>
    </source>
</evidence>
<evidence type="ECO:0000256" key="16">
    <source>
        <dbReference type="ARBA" id="ARBA00024013"/>
    </source>
</evidence>
<keyword evidence="15" id="KW-0472">Membrane</keyword>
<comment type="caution">
    <text evidence="19">The sequence shown here is derived from an EMBL/GenBank/DDBJ whole genome shotgun (WGS) entry which is preliminary data.</text>
</comment>
<sequence length="367" mass="41485">MSVRKVVLMVIGDTGTGKSSFGNLYLGRPAFKESDSPAPVTLESTSASSVVDGITRTVIDTEGLSDGQNSTAEQVQKLALFLRGWNEGVNAIGVCLNGQHDRFSQSVKDIIRFAYNAFGTKEALGHIFIVFTNCFAFLPNKPNCTVKTTEYQQYVQNFLKEISGAPQVPEIPIFFVDTQDADGYETKQSMIQIHGFALERQPMDSRGFKAVPIHDKIDEQFQVGVFVDYEYEGDTRYKKLIDRKRQKITPYNGDDIRYSNWDIIKSYREAFGTRSRRTETRQRSQEKKNVTHHSAHSIFGSSSNDHTHWEIVKSTWTEARDIITDFDGRVTESDWRIVPGTNKDQIIDSGRNGGWSQGWVHSDNIKA</sequence>
<dbReference type="Pfam" id="PF04548">
    <property type="entry name" value="AIG1"/>
    <property type="match status" value="1"/>
</dbReference>
<evidence type="ECO:0000256" key="11">
    <source>
        <dbReference type="ARBA" id="ARBA00022842"/>
    </source>
</evidence>
<evidence type="ECO:0000256" key="6">
    <source>
        <dbReference type="ARBA" id="ARBA00022692"/>
    </source>
</evidence>
<dbReference type="GO" id="GO:0016787">
    <property type="term" value="F:hydrolase activity"/>
    <property type="evidence" value="ECO:0007669"/>
    <property type="project" value="UniProtKB-KW"/>
</dbReference>
<keyword evidence="13" id="KW-1133">Transmembrane helix</keyword>
<dbReference type="OrthoDB" id="8954335at2759"/>
<feature type="domain" description="AIG1-type G" evidence="18">
    <location>
        <begin position="3"/>
        <end position="222"/>
    </location>
</feature>
<comment type="cofactor">
    <cofactor evidence="1">
        <name>Mg(2+)</name>
        <dbReference type="ChEBI" id="CHEBI:18420"/>
    </cofactor>
</comment>
<dbReference type="EMBL" id="SNRW01000236">
    <property type="protein sequence ID" value="KAA6402434.1"/>
    <property type="molecule type" value="Genomic_DNA"/>
</dbReference>
<keyword evidence="4" id="KW-0150">Chloroplast</keyword>
<dbReference type="InterPro" id="IPR006703">
    <property type="entry name" value="G_AIG1"/>
</dbReference>
<dbReference type="InterPro" id="IPR045058">
    <property type="entry name" value="GIMA/IAN/Toc"/>
</dbReference>
<evidence type="ECO:0000256" key="14">
    <source>
        <dbReference type="ARBA" id="ARBA00023134"/>
    </source>
</evidence>
<comment type="subcellular location">
    <subcellularLocation>
        <location evidence="2">Membrane</location>
        <topology evidence="2">Single-pass membrane protein</topology>
    </subcellularLocation>
    <subcellularLocation>
        <location evidence="16">Plastid</location>
        <location evidence="16">Chloroplast outer membrane</location>
    </subcellularLocation>
</comment>
<dbReference type="SUPFAM" id="SSF52540">
    <property type="entry name" value="P-loop containing nucleoside triphosphate hydrolases"/>
    <property type="match status" value="1"/>
</dbReference>
<dbReference type="PANTHER" id="PTHR10903">
    <property type="entry name" value="GTPASE, IMAP FAMILY MEMBER-RELATED"/>
    <property type="match status" value="1"/>
</dbReference>
<dbReference type="GO" id="GO:0005525">
    <property type="term" value="F:GTP binding"/>
    <property type="evidence" value="ECO:0007669"/>
    <property type="project" value="UniProtKB-KW"/>
</dbReference>
<dbReference type="GO" id="GO:0009707">
    <property type="term" value="C:chloroplast outer membrane"/>
    <property type="evidence" value="ECO:0007669"/>
    <property type="project" value="UniProtKB-SubCell"/>
</dbReference>
<name>A0A5J4X5C5_9EUKA</name>